<dbReference type="RefSeq" id="WP_142978829.1">
    <property type="nucleotide sequence ID" value="NZ_RKLU01000002.1"/>
</dbReference>
<keyword evidence="1" id="KW-0812">Transmembrane</keyword>
<sequence>MSIATVSGVDIAVAAAVLIGLVLGGRGLRQYWRLSSVVRRAEETTATIERAAIEPVRGGRSRSYIPAVEYTYQTPTQKREGETVYPGQSRFVKRFGTEAAARNAIDSYEPGTQTRVYYDPNQPSHSFLEPEVQTGPQFSQLVVGLAALGVAVLLAVGL</sequence>
<dbReference type="AlphaFoldDB" id="A0A8J8TCV1"/>
<name>A0A8J8TCV1_9EURY</name>
<dbReference type="InterPro" id="IPR021994">
    <property type="entry name" value="DUF3592"/>
</dbReference>
<comment type="caution">
    <text evidence="3">The sequence shown here is derived from an EMBL/GenBank/DDBJ whole genome shotgun (WGS) entry which is preliminary data.</text>
</comment>
<reference evidence="3" key="1">
    <citation type="submission" date="2019-02" db="EMBL/GenBank/DDBJ databases">
        <title>Halonotius sp. a new haloarchaeum isolated from saline soil.</title>
        <authorList>
            <person name="Duran-Viseras A."/>
            <person name="Sanchez-Porro C."/>
            <person name="Ventosa A."/>
        </authorList>
    </citation>
    <scope>NUCLEOTIDE SEQUENCE</scope>
    <source>
        <strain evidence="3">F15B</strain>
    </source>
</reference>
<evidence type="ECO:0000313" key="4">
    <source>
        <dbReference type="Proteomes" id="UP000705823"/>
    </source>
</evidence>
<keyword evidence="1" id="KW-0472">Membrane</keyword>
<feature type="transmembrane region" description="Helical" evidence="1">
    <location>
        <begin position="6"/>
        <end position="25"/>
    </location>
</feature>
<evidence type="ECO:0000259" key="2">
    <source>
        <dbReference type="Pfam" id="PF12158"/>
    </source>
</evidence>
<proteinExistence type="predicted"/>
<protein>
    <submittedName>
        <fullName evidence="3">DUF3592 domain-containing protein</fullName>
    </submittedName>
</protein>
<organism evidence="3 4">
    <name type="scientific">Halonotius terrestris</name>
    <dbReference type="NCBI Taxonomy" id="2487750"/>
    <lineage>
        <taxon>Archaea</taxon>
        <taxon>Methanobacteriati</taxon>
        <taxon>Methanobacteriota</taxon>
        <taxon>Stenosarchaea group</taxon>
        <taxon>Halobacteria</taxon>
        <taxon>Halobacteriales</taxon>
        <taxon>Haloferacaceae</taxon>
        <taxon>Halonotius</taxon>
    </lineage>
</organism>
<evidence type="ECO:0000313" key="3">
    <source>
        <dbReference type="EMBL" id="TQQ82564.1"/>
    </source>
</evidence>
<dbReference type="Pfam" id="PF12158">
    <property type="entry name" value="DUF3592"/>
    <property type="match status" value="1"/>
</dbReference>
<keyword evidence="1" id="KW-1133">Transmembrane helix</keyword>
<evidence type="ECO:0000256" key="1">
    <source>
        <dbReference type="SAM" id="Phobius"/>
    </source>
</evidence>
<feature type="domain" description="DUF3592" evidence="2">
    <location>
        <begin position="44"/>
        <end position="131"/>
    </location>
</feature>
<accession>A0A8J8TCV1</accession>
<dbReference type="Proteomes" id="UP000705823">
    <property type="component" value="Unassembled WGS sequence"/>
</dbReference>
<dbReference type="OrthoDB" id="186649at2157"/>
<dbReference type="EMBL" id="RKLU01000002">
    <property type="protein sequence ID" value="TQQ82564.1"/>
    <property type="molecule type" value="Genomic_DNA"/>
</dbReference>
<keyword evidence="4" id="KW-1185">Reference proteome</keyword>
<gene>
    <name evidence="3" type="ORF">EGH24_03680</name>
</gene>